<feature type="region of interest" description="Disordered" evidence="1">
    <location>
        <begin position="147"/>
        <end position="166"/>
    </location>
</feature>
<name>A0A2T2NM60_CORCC</name>
<evidence type="ECO:0000256" key="1">
    <source>
        <dbReference type="SAM" id="MobiDB-lite"/>
    </source>
</evidence>
<evidence type="ECO:0000313" key="3">
    <source>
        <dbReference type="Proteomes" id="UP000240883"/>
    </source>
</evidence>
<protein>
    <submittedName>
        <fullName evidence="2">Uncharacterized protein</fullName>
    </submittedName>
</protein>
<dbReference type="Proteomes" id="UP000240883">
    <property type="component" value="Unassembled WGS sequence"/>
</dbReference>
<organism evidence="2 3">
    <name type="scientific">Corynespora cassiicola Philippines</name>
    <dbReference type="NCBI Taxonomy" id="1448308"/>
    <lineage>
        <taxon>Eukaryota</taxon>
        <taxon>Fungi</taxon>
        <taxon>Dikarya</taxon>
        <taxon>Ascomycota</taxon>
        <taxon>Pezizomycotina</taxon>
        <taxon>Dothideomycetes</taxon>
        <taxon>Pleosporomycetidae</taxon>
        <taxon>Pleosporales</taxon>
        <taxon>Corynesporascaceae</taxon>
        <taxon>Corynespora</taxon>
    </lineage>
</organism>
<proteinExistence type="predicted"/>
<dbReference type="AlphaFoldDB" id="A0A2T2NM60"/>
<evidence type="ECO:0000313" key="2">
    <source>
        <dbReference type="EMBL" id="PSN66522.1"/>
    </source>
</evidence>
<gene>
    <name evidence="2" type="ORF">BS50DRAFT_416402</name>
</gene>
<accession>A0A2T2NM60</accession>
<reference evidence="2 3" key="1">
    <citation type="journal article" date="2018" name="Front. Microbiol.">
        <title>Genome-Wide Analysis of Corynespora cassiicola Leaf Fall Disease Putative Effectors.</title>
        <authorList>
            <person name="Lopez D."/>
            <person name="Ribeiro S."/>
            <person name="Label P."/>
            <person name="Fumanal B."/>
            <person name="Venisse J.S."/>
            <person name="Kohler A."/>
            <person name="de Oliveira R.R."/>
            <person name="Labutti K."/>
            <person name="Lipzen A."/>
            <person name="Lail K."/>
            <person name="Bauer D."/>
            <person name="Ohm R.A."/>
            <person name="Barry K.W."/>
            <person name="Spatafora J."/>
            <person name="Grigoriev I.V."/>
            <person name="Martin F.M."/>
            <person name="Pujade-Renaud V."/>
        </authorList>
    </citation>
    <scope>NUCLEOTIDE SEQUENCE [LARGE SCALE GENOMIC DNA]</scope>
    <source>
        <strain evidence="2 3">Philippines</strain>
    </source>
</reference>
<dbReference type="EMBL" id="KZ678136">
    <property type="protein sequence ID" value="PSN66522.1"/>
    <property type="molecule type" value="Genomic_DNA"/>
</dbReference>
<sequence length="166" mass="18711">MHVVYGPWPCTSVSPRPMYLRRRLKYRYVNAAGGPFTSAACVDSSRFDWYLLLERSAGDAYNSCTYMTIHQASSASSPIKSLELLCRRTFLSSPKKKIRAATKSHSAERCFPNCPFEPQRRNGLMACRNRLRGASASRPLRTSNWGRNSVMRVSGDNNNRPLSVSI</sequence>
<feature type="compositionally biased region" description="Polar residues" evidence="1">
    <location>
        <begin position="155"/>
        <end position="166"/>
    </location>
</feature>
<keyword evidence="3" id="KW-1185">Reference proteome</keyword>